<comment type="caution">
    <text evidence="1">The sequence shown here is derived from an EMBL/GenBank/DDBJ whole genome shotgun (WGS) entry which is preliminary data.</text>
</comment>
<organism evidence="1 2">
    <name type="scientific">Pantoea brenneri</name>
    <dbReference type="NCBI Taxonomy" id="472694"/>
    <lineage>
        <taxon>Bacteria</taxon>
        <taxon>Pseudomonadati</taxon>
        <taxon>Pseudomonadota</taxon>
        <taxon>Gammaproteobacteria</taxon>
        <taxon>Enterobacterales</taxon>
        <taxon>Erwiniaceae</taxon>
        <taxon>Pantoea</taxon>
    </lineage>
</organism>
<gene>
    <name evidence="1" type="ORF">PANT111_270002</name>
</gene>
<accession>A0AAX3J993</accession>
<evidence type="ECO:0000313" key="2">
    <source>
        <dbReference type="Proteomes" id="UP000433737"/>
    </source>
</evidence>
<reference evidence="1 2" key="1">
    <citation type="submission" date="2019-10" db="EMBL/GenBank/DDBJ databases">
        <authorList>
            <person name="Karimi E."/>
        </authorList>
    </citation>
    <scope>NUCLEOTIDE SEQUENCE [LARGE SCALE GENOMIC DNA]</scope>
    <source>
        <strain evidence="1">Pantoea sp. 111</strain>
    </source>
</reference>
<evidence type="ECO:0000313" key="1">
    <source>
        <dbReference type="EMBL" id="VXC23380.1"/>
    </source>
</evidence>
<protein>
    <submittedName>
        <fullName evidence="1">Uncharacterized protein</fullName>
    </submittedName>
</protein>
<name>A0AAX3J993_9GAMM</name>
<dbReference type="Proteomes" id="UP000433737">
    <property type="component" value="Unassembled WGS sequence"/>
</dbReference>
<proteinExistence type="predicted"/>
<sequence length="141" mass="14818">MSELTPARRWGVSDCLSRRSRQGADARPFTIPASGGLRATLRAVPSSLPAADGPAGRAIRGAIRPFADFLSALLASGCSSALRTPLVKPSSVISLSCGRRTGRTRLPWRDPSFRRLPVGSPGLRSFLSAADASGETLPVSF</sequence>
<dbReference type="EMBL" id="CABWMH010000020">
    <property type="protein sequence ID" value="VXC23380.1"/>
    <property type="molecule type" value="Genomic_DNA"/>
</dbReference>
<dbReference type="AlphaFoldDB" id="A0AAX3J993"/>